<proteinExistence type="predicted"/>
<comment type="caution">
    <text evidence="3">The sequence shown here is derived from an EMBL/GenBank/DDBJ whole genome shotgun (WGS) entry which is preliminary data.</text>
</comment>
<dbReference type="Pfam" id="PF21645">
    <property type="entry name" value="FakA-like_M"/>
    <property type="match status" value="1"/>
</dbReference>
<name>A0A1F5AFK6_9BACT</name>
<dbReference type="SUPFAM" id="SSF101473">
    <property type="entry name" value="DhaL-like"/>
    <property type="match status" value="1"/>
</dbReference>
<dbReference type="Gene3D" id="3.30.1180.10">
    <property type="match status" value="1"/>
</dbReference>
<dbReference type="InterPro" id="IPR043168">
    <property type="entry name" value="DegV_C"/>
</dbReference>
<dbReference type="GO" id="GO:0006071">
    <property type="term" value="P:glycerol metabolic process"/>
    <property type="evidence" value="ECO:0007669"/>
    <property type="project" value="InterPro"/>
</dbReference>
<dbReference type="GO" id="GO:0008289">
    <property type="term" value="F:lipid binding"/>
    <property type="evidence" value="ECO:0007669"/>
    <property type="project" value="UniProtKB-KW"/>
</dbReference>
<evidence type="ECO:0000259" key="2">
    <source>
        <dbReference type="PROSITE" id="PS51480"/>
    </source>
</evidence>
<keyword evidence="1" id="KW-0446">Lipid-binding</keyword>
<dbReference type="SMART" id="SM01120">
    <property type="entry name" value="Dak2"/>
    <property type="match status" value="1"/>
</dbReference>
<evidence type="ECO:0000256" key="1">
    <source>
        <dbReference type="ARBA" id="ARBA00023121"/>
    </source>
</evidence>
<dbReference type="NCBIfam" id="TIGR00762">
    <property type="entry name" value="DegV"/>
    <property type="match status" value="1"/>
</dbReference>
<sequence length="602" mass="66074">MKIQIKYLNGTRFKRFIINSAKRINQMEQYLNDINVFPVADGDTGTNMAETMRSIVRGVKKCKESSFARISSIIADSALIGARGNSGAILAQFFQGLAEATKDKVRLSTEAFAQAATKAAEQARQAISHPQEGTIITVMKDWANHLAENAHHTPDFVELFRSSLSKAKDSLAKTPDKLLILKKAGVVDAGAQGFVNLLEGIVNFIENGKIKSLRAITSSANKMRSFNLDKVDSGINFQFCAECLLEGNNLDLGIIKQKVNFLGDSLIVAGSKNKVHVHIHTDKPEDIFTGLSEFGTIVKTKVDDMHKQHTKIKLDTHRKNVGLVTDSTCDLPPEIIKKYNIQVVPIVIQVGKKSYLDQVEMKPEDFIHILETSNEKLSTSQPPPAFFTEAYNKIAIKYESIISLHIAEKLSGTIQGARIGCKDMKHSNKVHIIDSKTSSVALGLLVAEAAQLIQERFSLEEIIDRIKIAADHVKIFISIPTLKYLMRSGRLNKTKGLLGTLLNLKPILTINSDGNIVEAAKVVGQKRVIHKTVDLAIQFAKKVKNPRFAITHVGAPELAQWYSDKIRTIFNSSKVIMIAEASPALSVHIGIGGAAIAVLGDS</sequence>
<evidence type="ECO:0000313" key="3">
    <source>
        <dbReference type="EMBL" id="OGD17273.1"/>
    </source>
</evidence>
<dbReference type="SUPFAM" id="SSF82549">
    <property type="entry name" value="DAK1/DegV-like"/>
    <property type="match status" value="1"/>
</dbReference>
<dbReference type="PROSITE" id="PS51480">
    <property type="entry name" value="DHAL"/>
    <property type="match status" value="1"/>
</dbReference>
<dbReference type="PANTHER" id="PTHR33434">
    <property type="entry name" value="DEGV DOMAIN-CONTAINING PROTEIN DR_1986-RELATED"/>
    <property type="match status" value="1"/>
</dbReference>
<evidence type="ECO:0000313" key="4">
    <source>
        <dbReference type="Proteomes" id="UP000177701"/>
    </source>
</evidence>
<reference evidence="3 4" key="1">
    <citation type="journal article" date="2016" name="Nat. Commun.">
        <title>Thousands of microbial genomes shed light on interconnected biogeochemical processes in an aquifer system.</title>
        <authorList>
            <person name="Anantharaman K."/>
            <person name="Brown C.T."/>
            <person name="Hug L.A."/>
            <person name="Sharon I."/>
            <person name="Castelle C.J."/>
            <person name="Probst A.J."/>
            <person name="Thomas B.C."/>
            <person name="Singh A."/>
            <person name="Wilkins M.J."/>
            <person name="Karaoz U."/>
            <person name="Brodie E.L."/>
            <person name="Williams K.H."/>
            <person name="Hubbard S.S."/>
            <person name="Banfield J.F."/>
        </authorList>
    </citation>
    <scope>NUCLEOTIDE SEQUENCE [LARGE SCALE GENOMIC DNA]</scope>
</reference>
<dbReference type="SMART" id="SM01121">
    <property type="entry name" value="Dak1_2"/>
    <property type="match status" value="1"/>
</dbReference>
<feature type="domain" description="DhaL" evidence="2">
    <location>
        <begin position="11"/>
        <end position="203"/>
    </location>
</feature>
<dbReference type="EMBL" id="MEYH01000011">
    <property type="protein sequence ID" value="OGD17273.1"/>
    <property type="molecule type" value="Genomic_DNA"/>
</dbReference>
<dbReference type="InterPro" id="IPR004007">
    <property type="entry name" value="DhaL_dom"/>
</dbReference>
<dbReference type="PROSITE" id="PS51482">
    <property type="entry name" value="DEGV"/>
    <property type="match status" value="1"/>
</dbReference>
<protein>
    <recommendedName>
        <fullName evidence="2">DhaL domain-containing protein</fullName>
    </recommendedName>
</protein>
<organism evidence="3 4">
    <name type="scientific">Candidatus Sediminicultor quintus</name>
    <dbReference type="NCBI Taxonomy" id="1797291"/>
    <lineage>
        <taxon>Bacteria</taxon>
        <taxon>Pseudomonadati</taxon>
        <taxon>Atribacterota</taxon>
        <taxon>Candidatus Phoenicimicrobiia</taxon>
        <taxon>Candidatus Pheonicimicrobiales</taxon>
        <taxon>Candidatus Phoenicimicrobiaceae</taxon>
        <taxon>Candidatus Sediminicultor</taxon>
    </lineage>
</organism>
<dbReference type="STRING" id="1797291.A2V47_06040"/>
<dbReference type="Pfam" id="PF02645">
    <property type="entry name" value="DegV"/>
    <property type="match status" value="1"/>
</dbReference>
<dbReference type="GO" id="GO:0004371">
    <property type="term" value="F:glycerone kinase activity"/>
    <property type="evidence" value="ECO:0007669"/>
    <property type="project" value="InterPro"/>
</dbReference>
<dbReference type="InterPro" id="IPR050270">
    <property type="entry name" value="DegV_domain_contain"/>
</dbReference>
<dbReference type="Pfam" id="PF02734">
    <property type="entry name" value="Dak2"/>
    <property type="match status" value="1"/>
</dbReference>
<dbReference type="AlphaFoldDB" id="A0A1F5AFK6"/>
<accession>A0A1F5AFK6</accession>
<dbReference type="InterPro" id="IPR036117">
    <property type="entry name" value="DhaL_dom_sf"/>
</dbReference>
<dbReference type="Gene3D" id="3.40.50.10170">
    <property type="match status" value="1"/>
</dbReference>
<dbReference type="InterPro" id="IPR003797">
    <property type="entry name" value="DegV"/>
</dbReference>
<dbReference type="Gene3D" id="1.25.40.340">
    <property type="match status" value="1"/>
</dbReference>
<dbReference type="InterPro" id="IPR033470">
    <property type="entry name" value="FakA-like_C"/>
</dbReference>
<gene>
    <name evidence="3" type="ORF">A2V47_06040</name>
</gene>
<dbReference type="Proteomes" id="UP000177701">
    <property type="component" value="Unassembled WGS sequence"/>
</dbReference>
<dbReference type="PANTHER" id="PTHR33434:SF4">
    <property type="entry name" value="PHOSPHATASE PROTEIN"/>
    <property type="match status" value="1"/>
</dbReference>
<dbReference type="InterPro" id="IPR048394">
    <property type="entry name" value="FakA-like_M"/>
</dbReference>